<sequence length="337" mass="37622">MPVYSPGRHAMQLLRPLHQQLLQNGPVLVLTANPALLTVGAVIAVDDDESAAEDIEAPRVEEHNEDEAPVMHAQAFRFFDLPDELWVRIGKMVIDDALGINTPPKDMSKALFNKRPFKDATDAGPSWLVFTTRQSSHRTRSDPQTIAELRKTHAKDDTKNGTSVGDEDATITVLSPRMIAKVCPGCFPPPPAITQSSALLRRELLTYFYKTKVDLVFNWRDTLDDVPILAWLRSVDPLWLPTIQGVSIVGLGQYIPPSNSQSPNLENAFSVDDLESHLHDGGLYEDGDSWSDCVRKNLGLSFKTKGKTSKLEVEFKDKVEYQASPDILEYKEQVVFK</sequence>
<dbReference type="AlphaFoldDB" id="A0A2H1GCP2"/>
<dbReference type="Proteomes" id="UP000245764">
    <property type="component" value="Chromosome 4"/>
</dbReference>
<gene>
    <name evidence="1" type="ORF">ZT1E4_G5551</name>
</gene>
<accession>A0A2H1GCP2</accession>
<dbReference type="EMBL" id="LT854256">
    <property type="protein sequence ID" value="SMR51332.1"/>
    <property type="molecule type" value="Genomic_DNA"/>
</dbReference>
<proteinExistence type="predicted"/>
<organism evidence="1 2">
    <name type="scientific">Zymoseptoria tritici ST99CH_1E4</name>
    <dbReference type="NCBI Taxonomy" id="1276532"/>
    <lineage>
        <taxon>Eukaryota</taxon>
        <taxon>Fungi</taxon>
        <taxon>Dikarya</taxon>
        <taxon>Ascomycota</taxon>
        <taxon>Pezizomycotina</taxon>
        <taxon>Dothideomycetes</taxon>
        <taxon>Dothideomycetidae</taxon>
        <taxon>Mycosphaerellales</taxon>
        <taxon>Mycosphaerellaceae</taxon>
        <taxon>Zymoseptoria</taxon>
    </lineage>
</organism>
<reference evidence="2" key="1">
    <citation type="submission" date="2017-05" db="EMBL/GenBank/DDBJ databases">
        <authorList>
            <person name="Song R."/>
            <person name="Chenine A.L."/>
            <person name="Ruprecht R.M."/>
        </authorList>
    </citation>
    <scope>NUCLEOTIDE SEQUENCE [LARGE SCALE GENOMIC DNA]</scope>
</reference>
<name>A0A2H1GCP2_ZYMTR</name>
<evidence type="ECO:0000313" key="2">
    <source>
        <dbReference type="Proteomes" id="UP000245764"/>
    </source>
</evidence>
<evidence type="ECO:0000313" key="1">
    <source>
        <dbReference type="EMBL" id="SMR51332.1"/>
    </source>
</evidence>
<protein>
    <submittedName>
        <fullName evidence="1">Uncharacterized protein</fullName>
    </submittedName>
</protein>